<reference evidence="1" key="1">
    <citation type="journal article" date="2020" name="Stud. Mycol.">
        <title>101 Dothideomycetes genomes: a test case for predicting lifestyles and emergence of pathogens.</title>
        <authorList>
            <person name="Haridas S."/>
            <person name="Albert R."/>
            <person name="Binder M."/>
            <person name="Bloem J."/>
            <person name="Labutti K."/>
            <person name="Salamov A."/>
            <person name="Andreopoulos B."/>
            <person name="Baker S."/>
            <person name="Barry K."/>
            <person name="Bills G."/>
            <person name="Bluhm B."/>
            <person name="Cannon C."/>
            <person name="Castanera R."/>
            <person name="Culley D."/>
            <person name="Daum C."/>
            <person name="Ezra D."/>
            <person name="Gonzalez J."/>
            <person name="Henrissat B."/>
            <person name="Kuo A."/>
            <person name="Liang C."/>
            <person name="Lipzen A."/>
            <person name="Lutzoni F."/>
            <person name="Magnuson J."/>
            <person name="Mondo S."/>
            <person name="Nolan M."/>
            <person name="Ohm R."/>
            <person name="Pangilinan J."/>
            <person name="Park H.-J."/>
            <person name="Ramirez L."/>
            <person name="Alfaro M."/>
            <person name="Sun H."/>
            <person name="Tritt A."/>
            <person name="Yoshinaga Y."/>
            <person name="Zwiers L.-H."/>
            <person name="Turgeon B."/>
            <person name="Goodwin S."/>
            <person name="Spatafora J."/>
            <person name="Crous P."/>
            <person name="Grigoriev I."/>
        </authorList>
    </citation>
    <scope>NUCLEOTIDE SEQUENCE</scope>
    <source>
        <strain evidence="1">CBS 123094</strain>
    </source>
</reference>
<dbReference type="AlphaFoldDB" id="A0A6A5WMM4"/>
<keyword evidence="2" id="KW-1185">Reference proteome</keyword>
<proteinExistence type="predicted"/>
<protein>
    <submittedName>
        <fullName evidence="1">Uncharacterized protein</fullName>
    </submittedName>
</protein>
<sequence>MCDYTEIRYSCNGVRYQVKAWCTKYQETHRRCPTNVVTIKLKPDDICSLDNFLFIPPDG</sequence>
<name>A0A6A5WMM4_9PLEO</name>
<dbReference type="Proteomes" id="UP000799779">
    <property type="component" value="Unassembled WGS sequence"/>
</dbReference>
<accession>A0A6A5WMM4</accession>
<dbReference type="EMBL" id="ML977579">
    <property type="protein sequence ID" value="KAF2002134.1"/>
    <property type="molecule type" value="Genomic_DNA"/>
</dbReference>
<gene>
    <name evidence="1" type="ORF">P154DRAFT_431479</name>
</gene>
<dbReference type="OrthoDB" id="3700495at2759"/>
<evidence type="ECO:0000313" key="2">
    <source>
        <dbReference type="Proteomes" id="UP000799779"/>
    </source>
</evidence>
<evidence type="ECO:0000313" key="1">
    <source>
        <dbReference type="EMBL" id="KAF2002134.1"/>
    </source>
</evidence>
<organism evidence="1 2">
    <name type="scientific">Amniculicola lignicola CBS 123094</name>
    <dbReference type="NCBI Taxonomy" id="1392246"/>
    <lineage>
        <taxon>Eukaryota</taxon>
        <taxon>Fungi</taxon>
        <taxon>Dikarya</taxon>
        <taxon>Ascomycota</taxon>
        <taxon>Pezizomycotina</taxon>
        <taxon>Dothideomycetes</taxon>
        <taxon>Pleosporomycetidae</taxon>
        <taxon>Pleosporales</taxon>
        <taxon>Amniculicolaceae</taxon>
        <taxon>Amniculicola</taxon>
    </lineage>
</organism>